<organism evidence="4 5">
    <name type="scientific">Curvularia clavata</name>
    <dbReference type="NCBI Taxonomy" id="95742"/>
    <lineage>
        <taxon>Eukaryota</taxon>
        <taxon>Fungi</taxon>
        <taxon>Dikarya</taxon>
        <taxon>Ascomycota</taxon>
        <taxon>Pezizomycotina</taxon>
        <taxon>Dothideomycetes</taxon>
        <taxon>Pleosporomycetidae</taxon>
        <taxon>Pleosporales</taxon>
        <taxon>Pleosporineae</taxon>
        <taxon>Pleosporaceae</taxon>
        <taxon>Curvularia</taxon>
    </lineage>
</organism>
<keyword evidence="5" id="KW-1185">Reference proteome</keyword>
<evidence type="ECO:0000259" key="3">
    <source>
        <dbReference type="Pfam" id="PF17107"/>
    </source>
</evidence>
<evidence type="ECO:0000313" key="5">
    <source>
        <dbReference type="Proteomes" id="UP001056012"/>
    </source>
</evidence>
<dbReference type="OrthoDB" id="20872at2759"/>
<dbReference type="NCBIfam" id="NF040586">
    <property type="entry name" value="FxSxx_TPR"/>
    <property type="match status" value="1"/>
</dbReference>
<evidence type="ECO:0000313" key="4">
    <source>
        <dbReference type="EMBL" id="USP81062.1"/>
    </source>
</evidence>
<dbReference type="Pfam" id="PF13424">
    <property type="entry name" value="TPR_12"/>
    <property type="match status" value="3"/>
</dbReference>
<dbReference type="VEuPathDB" id="FungiDB:yc1106_08336"/>
<dbReference type="SUPFAM" id="SSF48452">
    <property type="entry name" value="TPR-like"/>
    <property type="match status" value="3"/>
</dbReference>
<dbReference type="Proteomes" id="UP001056012">
    <property type="component" value="Chromosome 6"/>
</dbReference>
<gene>
    <name evidence="4" type="ORF">yc1106_08336</name>
</gene>
<dbReference type="Pfam" id="PF17107">
    <property type="entry name" value="SesA"/>
    <property type="match status" value="1"/>
</dbReference>
<reference evidence="4" key="1">
    <citation type="submission" date="2021-12" db="EMBL/GenBank/DDBJ databases">
        <title>Curvularia clavata genome.</title>
        <authorList>
            <person name="Cao Y."/>
        </authorList>
    </citation>
    <scope>NUCLEOTIDE SEQUENCE</scope>
    <source>
        <strain evidence="4">Yc1106</strain>
    </source>
</reference>
<dbReference type="InterPro" id="IPR053137">
    <property type="entry name" value="NLR-like"/>
</dbReference>
<accession>A0A9Q8ZFJ3</accession>
<dbReference type="PANTHER" id="PTHR46082:SF6">
    <property type="entry name" value="AAA+ ATPASE DOMAIN-CONTAINING PROTEIN-RELATED"/>
    <property type="match status" value="1"/>
</dbReference>
<dbReference type="InterPro" id="IPR019734">
    <property type="entry name" value="TPR_rpt"/>
</dbReference>
<protein>
    <recommendedName>
        <fullName evidence="6">NACHT-NTPase and P-loop NTPases N-terminal domain-containing protein</fullName>
    </recommendedName>
</protein>
<feature type="domain" description="NACHT-NTPase and P-loop NTPases N-terminal" evidence="3">
    <location>
        <begin position="13"/>
        <end position="136"/>
    </location>
</feature>
<dbReference type="EMBL" id="CP089279">
    <property type="protein sequence ID" value="USP81062.1"/>
    <property type="molecule type" value="Genomic_DNA"/>
</dbReference>
<dbReference type="Gene3D" id="1.25.40.10">
    <property type="entry name" value="Tetratricopeptide repeat domain"/>
    <property type="match status" value="2"/>
</dbReference>
<evidence type="ECO:0000256" key="1">
    <source>
        <dbReference type="SAM" id="MobiDB-lite"/>
    </source>
</evidence>
<dbReference type="SUPFAM" id="SSF52540">
    <property type="entry name" value="P-loop containing nucleoside triphosphate hydrolases"/>
    <property type="match status" value="1"/>
</dbReference>
<dbReference type="PANTHER" id="PTHR46082">
    <property type="entry name" value="ATP/GTP-BINDING PROTEIN-RELATED"/>
    <property type="match status" value="1"/>
</dbReference>
<evidence type="ECO:0000259" key="2">
    <source>
        <dbReference type="Pfam" id="PF09362"/>
    </source>
</evidence>
<feature type="region of interest" description="Disordered" evidence="1">
    <location>
        <begin position="201"/>
        <end position="229"/>
    </location>
</feature>
<evidence type="ECO:0008006" key="6">
    <source>
        <dbReference type="Google" id="ProtNLM"/>
    </source>
</evidence>
<dbReference type="SMART" id="SM00028">
    <property type="entry name" value="TPR"/>
    <property type="match status" value="3"/>
</dbReference>
<dbReference type="InterPro" id="IPR031352">
    <property type="entry name" value="SesA"/>
</dbReference>
<dbReference type="InterPro" id="IPR011990">
    <property type="entry name" value="TPR-like_helical_dom_sf"/>
</dbReference>
<dbReference type="GO" id="GO:0043531">
    <property type="term" value="F:ADP binding"/>
    <property type="evidence" value="ECO:0007669"/>
    <property type="project" value="InterPro"/>
</dbReference>
<sequence>MSGAEAITAIQLIDACIGIANTIIDIGRAVHDAQGLPPKLRDLLEKLPAIQELLESAQESYEEESIKEDASKKAQPILKQCEEALAELRDIFRKACPKDGENRTKRIWRGAKTVFFGRDSQVQKLLVTIQDNLRLLEQKEIYVIGDKLDALQQVTEALGDEDGKYTHAGAGNIIANEGGSPTNYVVGGSNNRQIISPGVYNEGPSTADDSATLERPETPPKPSFNVPFRRDPDFVDHGTLLDQIGKRCAAPASRVALVGLGGVGKSQLAIEYCYRIAEQSPDTWVFWAHASNTARLKQSFQEIANQVRAYGRKNPQVDVFKLVHDWLHDAKNGQWLLVLDNIDNAAIVSPTDSSSLRQHLSSYLPPSRYGTVLITSRAKHAAMQIVENSDIILVEPMHDAAAHALLRKKLGDIDDKDDDSIATLATTLDYMPLALVQAAAYIRERAPRCSVQQYLKEYQQSDRRKTSLLNREAGHLRRGIVASNSILEASNSILVTWQISFNHIRSIRQSAADLLSLMSFFDRQGIQEALLHQQCSIVDDRFEDDVLALRDYSFITATRDTFEMHSLVQLATRTWLENEGQLDKWREQFISNLCVELPTGEHENWEKCQALFPHTRAALSQQPKSRESRKEWALLLYRAAWYAWRQGRAGEAEEMATISMETRSKEFGEEDIRTLNSMEMVGLARELGGKYEEAEAMHRQTLAGYKKVLGHKHPHTLTSMNNLALVLDSQSKYLEAEAINRQTLAQREKVLGYKHPDTLISMSNLAQVLNSQGKHEEAETINRQALARREKMLGYKHPDTLMSMSNLAVVLDSQSKHLEAEAMNRQTLAQREIVLGYEHPDTLTSLSNLALVLDSQGKYPEAEAISRQALARREKVLGNEHPHTLASMSNLALVLDSQSKHEEAEAISRQTLAWREKVLGPEHLDTLTSMHNLMLLLYGQGKYPEAEAINRLALARREKVLGYEHPDTLITTMRFDIVTLTAGFAATASAQCHGNYFSFYNRAGPAMSYQRLDPGLFPGTESPHLHSFDGGNGLSQSVDYDGLVGSSCSTARVKSDKSLYWRPTLFYKNSTGFYRVPEQATKIYYKYGDGNNWANVTAYPKGFNMVAGKPNRRSNSDDNAAGVRWGCHEPDGASNPIFDNGFPKGFSSCKYGFASEVTYPSCWNGKDMDPKDGYAHMAYPNGNAGVGIENCPTTHRVARFPTLFIEYWWDVSSFKFGPDEAPWVLSNGDATGYGFHADFMNGWEEGVLDKAVSENDGCKCGCGCGQQEMEQCFGAENVNKDSDESWKSCSAGANSQYATDSPVLDVLPGCNPIQNGPASATPASGAGCTAAPSAPSSGNSSQASSVAASQTPAASMSSAADYKTTPKASATVTPEAVSSAPEVTPASSVYPSYAAGLPNKGIDKGTGGYDVSKLTPAPSVGSGFPTGPAVSARPTPSPVSGGADEDCKAPVTVTYTPTVTVTASAANVADASTCAAETTVYQTLTETVTVQPSGSKQTPSPSY</sequence>
<dbReference type="InterPro" id="IPR027417">
    <property type="entry name" value="P-loop_NTPase"/>
</dbReference>
<name>A0A9Q8ZFJ3_CURCL</name>
<feature type="domain" description="DUF1996" evidence="2">
    <location>
        <begin position="1013"/>
        <end position="1243"/>
    </location>
</feature>
<dbReference type="Pfam" id="PF09362">
    <property type="entry name" value="DUF1996"/>
    <property type="match status" value="1"/>
</dbReference>
<feature type="region of interest" description="Disordered" evidence="1">
    <location>
        <begin position="1419"/>
        <end position="1448"/>
    </location>
</feature>
<feature type="region of interest" description="Disordered" evidence="1">
    <location>
        <begin position="1321"/>
        <end position="1349"/>
    </location>
</feature>
<dbReference type="Pfam" id="PF13374">
    <property type="entry name" value="TPR_10"/>
    <property type="match status" value="1"/>
</dbReference>
<dbReference type="InterPro" id="IPR018535">
    <property type="entry name" value="DUF1996"/>
</dbReference>
<dbReference type="Gene3D" id="3.40.50.300">
    <property type="entry name" value="P-loop containing nucleotide triphosphate hydrolases"/>
    <property type="match status" value="1"/>
</dbReference>
<proteinExistence type="predicted"/>